<evidence type="ECO:0000313" key="4">
    <source>
        <dbReference type="Proteomes" id="UP000001816"/>
    </source>
</evidence>
<dbReference type="BioCyc" id="CAULO:CC3554-MONOMER"/>
<dbReference type="EnsemblBacteria" id="AAK25516">
    <property type="protein sequence ID" value="AAK25516"/>
    <property type="gene ID" value="CC_3554"/>
</dbReference>
<dbReference type="HOGENOM" id="CLU_1265052_0_0_5"/>
<keyword evidence="2" id="KW-0472">Membrane</keyword>
<feature type="region of interest" description="Disordered" evidence="1">
    <location>
        <begin position="160"/>
        <end position="218"/>
    </location>
</feature>
<keyword evidence="4" id="KW-1185">Reference proteome</keyword>
<feature type="transmembrane region" description="Helical" evidence="2">
    <location>
        <begin position="93"/>
        <end position="112"/>
    </location>
</feature>
<sequence length="218" mass="22737">MLMRTQADRVTGPPFLMRRGQPPRPAPFKPLGSQGSHGKPCFCDRRHTKGDRPALSPSCRTSATRSGAGRAVFPVITATTGVVVVIAPGALVIVLATVDVAGAAAAVLATALHRAGRAADRRADRRALAGAATAHIVADHRARDGAQRRAAGGVTLHIAGRGARRGEHADAHQGDQGRLHLGSPFRAVPGQLTAPTDQGSASQAEPRWERTVASRKFS</sequence>
<evidence type="ECO:0000256" key="2">
    <source>
        <dbReference type="SAM" id="Phobius"/>
    </source>
</evidence>
<feature type="transmembrane region" description="Helical" evidence="2">
    <location>
        <begin position="68"/>
        <end position="87"/>
    </location>
</feature>
<evidence type="ECO:0000313" key="3">
    <source>
        <dbReference type="EMBL" id="AAK25516.1"/>
    </source>
</evidence>
<feature type="compositionally biased region" description="Basic and acidic residues" evidence="1">
    <location>
        <begin position="164"/>
        <end position="178"/>
    </location>
</feature>
<dbReference type="EMBL" id="AE005673">
    <property type="protein sequence ID" value="AAK25516.1"/>
    <property type="molecule type" value="Genomic_DNA"/>
</dbReference>
<dbReference type="AlphaFoldDB" id="Q9A2K7"/>
<dbReference type="STRING" id="190650.CC_3554"/>
<dbReference type="Proteomes" id="UP000001816">
    <property type="component" value="Chromosome"/>
</dbReference>
<keyword evidence="2" id="KW-0812">Transmembrane</keyword>
<dbReference type="KEGG" id="ccr:CC_3554"/>
<feature type="compositionally biased region" description="Polar residues" evidence="1">
    <location>
        <begin position="193"/>
        <end position="203"/>
    </location>
</feature>
<protein>
    <submittedName>
        <fullName evidence="3">Uncharacterized protein</fullName>
    </submittedName>
</protein>
<gene>
    <name evidence="3" type="ordered locus">CC_3554</name>
</gene>
<proteinExistence type="predicted"/>
<dbReference type="PIR" id="H87689">
    <property type="entry name" value="H87689"/>
</dbReference>
<evidence type="ECO:0000256" key="1">
    <source>
        <dbReference type="SAM" id="MobiDB-lite"/>
    </source>
</evidence>
<feature type="region of interest" description="Disordered" evidence="1">
    <location>
        <begin position="1"/>
        <end position="64"/>
    </location>
</feature>
<keyword evidence="2" id="KW-1133">Transmembrane helix</keyword>
<reference evidence="3 4" key="1">
    <citation type="journal article" date="2001" name="Proc. Natl. Acad. Sci. U.S.A.">
        <title>Complete genome sequence of Caulobacter crescentus.</title>
        <authorList>
            <person name="Nierman W.C."/>
            <person name="Feldblyum T.V."/>
            <person name="Laub M.T."/>
            <person name="Paulsen I.T."/>
            <person name="Nelson K.E."/>
            <person name="Eisen J.A."/>
            <person name="Heidelberg J.F."/>
            <person name="Alley M.R."/>
            <person name="Ohta N."/>
            <person name="Maddock J.R."/>
            <person name="Potocka I."/>
            <person name="Nelson W.C."/>
            <person name="Newton A."/>
            <person name="Stephens C."/>
            <person name="Phadke N.D."/>
            <person name="Ely B."/>
            <person name="DeBoy R.T."/>
            <person name="Dodson R.J."/>
            <person name="Durkin A.S."/>
            <person name="Gwinn M.L."/>
            <person name="Haft D.H."/>
            <person name="Kolonay J.F."/>
            <person name="Smit J."/>
            <person name="Craven M.B."/>
            <person name="Khouri H."/>
            <person name="Shetty J."/>
            <person name="Berry K."/>
            <person name="Utterback T."/>
            <person name="Tran K."/>
            <person name="Wolf A."/>
            <person name="Vamathevan J."/>
            <person name="Ermolaeva M."/>
            <person name="White O."/>
            <person name="Salzberg S.L."/>
            <person name="Venter J.C."/>
            <person name="Shapiro L."/>
            <person name="Fraser C.M."/>
        </authorList>
    </citation>
    <scope>NUCLEOTIDE SEQUENCE [LARGE SCALE GENOMIC DNA]</scope>
    <source>
        <strain evidence="4">ATCC 19089 / CB15</strain>
    </source>
</reference>
<name>Q9A2K7_CAUVC</name>
<organism evidence="3 4">
    <name type="scientific">Caulobacter vibrioides (strain ATCC 19089 / CIP 103742 / CB 15)</name>
    <name type="common">Caulobacter crescentus</name>
    <dbReference type="NCBI Taxonomy" id="190650"/>
    <lineage>
        <taxon>Bacteria</taxon>
        <taxon>Pseudomonadati</taxon>
        <taxon>Pseudomonadota</taxon>
        <taxon>Alphaproteobacteria</taxon>
        <taxon>Caulobacterales</taxon>
        <taxon>Caulobacteraceae</taxon>
        <taxon>Caulobacter</taxon>
    </lineage>
</organism>
<accession>Q9A2K7</accession>